<evidence type="ECO:0000313" key="1">
    <source>
        <dbReference type="EMBL" id="MFG3816397.1"/>
    </source>
</evidence>
<dbReference type="EMBL" id="JAZAQF010000012">
    <property type="protein sequence ID" value="MFG3816397.1"/>
    <property type="molecule type" value="Genomic_DNA"/>
</dbReference>
<reference evidence="2" key="1">
    <citation type="journal article" date="2024" name="Algal Res.">
        <title>Biochemical, toxicological and genomic investigation of a high-biomass producing Limnothrix strain isolated from Italian shallow drinking water reservoir.</title>
        <authorList>
            <person name="Simonazzi M."/>
            <person name="Shishido T.K."/>
            <person name="Delbaje E."/>
            <person name="Wahlsten M."/>
            <person name="Fewer D.P."/>
            <person name="Sivonen K."/>
            <person name="Pezzolesi L."/>
            <person name="Pistocchi R."/>
        </authorList>
    </citation>
    <scope>NUCLEOTIDE SEQUENCE [LARGE SCALE GENOMIC DNA]</scope>
    <source>
        <strain evidence="2">LRLZ20PSL1</strain>
    </source>
</reference>
<evidence type="ECO:0008006" key="3">
    <source>
        <dbReference type="Google" id="ProtNLM"/>
    </source>
</evidence>
<comment type="caution">
    <text evidence="1">The sequence shown here is derived from an EMBL/GenBank/DDBJ whole genome shotgun (WGS) entry which is preliminary data.</text>
</comment>
<organism evidence="1 2">
    <name type="scientific">Limnothrix redekei LRLZ20PSL1</name>
    <dbReference type="NCBI Taxonomy" id="3112953"/>
    <lineage>
        <taxon>Bacteria</taxon>
        <taxon>Bacillati</taxon>
        <taxon>Cyanobacteriota</taxon>
        <taxon>Cyanophyceae</taxon>
        <taxon>Pseudanabaenales</taxon>
        <taxon>Pseudanabaenaceae</taxon>
        <taxon>Limnothrix</taxon>
    </lineage>
</organism>
<keyword evidence="2" id="KW-1185">Reference proteome</keyword>
<protein>
    <recommendedName>
        <fullName evidence="3">GAF domain-containing protein</fullName>
    </recommendedName>
</protein>
<dbReference type="Gene3D" id="3.30.450.40">
    <property type="match status" value="1"/>
</dbReference>
<proteinExistence type="predicted"/>
<evidence type="ECO:0000313" key="2">
    <source>
        <dbReference type="Proteomes" id="UP001604335"/>
    </source>
</evidence>
<dbReference type="SUPFAM" id="SSF55781">
    <property type="entry name" value="GAF domain-like"/>
    <property type="match status" value="1"/>
</dbReference>
<dbReference type="Proteomes" id="UP001604335">
    <property type="component" value="Unassembled WGS sequence"/>
</dbReference>
<accession>A0ABW7C5H8</accession>
<gene>
    <name evidence="1" type="ORF">VPK24_02015</name>
</gene>
<name>A0ABW7C5H8_9CYAN</name>
<dbReference type="RefSeq" id="WP_393010266.1">
    <property type="nucleotide sequence ID" value="NZ_JAZAQF010000012.1"/>
</dbReference>
<sequence>MSESSTPSATTLRILEAGQSILPIEVQPPADLDSTTADAAAAIDQNSPIERLLSTASETMVDVVTHSQVLLAVVQPDSFEVDMANAAFCQAVKLAGRQESVRGLVAVGRSLADLLPGLEAEVLRDWLRRQVAYRLLLDRHPKDSRIRRLLNAPKLVQVADRWLELWMRPGALVFESIAPDVQTLMEASTSLPSFESAFQLEWCQFKGQLLLEGWDVTAREQLRRLGRLLLNGHSILQPEKFREVGQSMRSLFSGDATFVLRTDGDRLQLTLGNEARLRTVRGYDLGDLRESPCLAAMQLERVTIVRDLATQAVTPLEQDLRDRGARSLLLIPLLLRDKAGDRPPLLMGLVGVASRLPDNFDLLDINRAELLQPSLAVALRQAGQSHFSNIHPAVEWKFLQEAERRSWGLPPQPIAFENVYPLYGISDIRGSSLARDRAIQTDLLSQFRQALAILDCACAAKDLPLLRQLRLDLQEYIHNLEGGVTVEAEVRGAQYLRENIEDDLDYLAGLDPATAAAVTAYRQACDNPHGAVYEARAEYDHLVSEINRRMRETWDRCQSKMQSIAPHYCDIESTDGIDHMIYAGSSIYPDFTSFHLRSLRYEQLRAVCACAQMGFEIERTLSDQLRLTHLVLVQGSTVDILHDENTEKLFDVRGTRDTRYEIVKKRIDKARDAITGERITQPGCLTVVYATEDEGHEYQEYLRYLEREGMIGSKRESGEVESLQGANGLRFMRVAVLPPEPDR</sequence>
<dbReference type="InterPro" id="IPR029016">
    <property type="entry name" value="GAF-like_dom_sf"/>
</dbReference>